<reference evidence="1" key="1">
    <citation type="submission" date="2022-06" db="EMBL/GenBank/DDBJ databases">
        <title>Complete Genome of Aeromonas sp. Strain SOD01 Isolated from an Urban Freshwater Stream.</title>
        <authorList>
            <person name="Williams L.E."/>
            <person name="Brysgel T."/>
            <person name="Capestro E.M."/>
            <person name="Foltz G.V."/>
            <person name="Gardner A.E."/>
            <person name="Ingrassia J."/>
            <person name="Peterson E."/>
            <person name="Arruda J."/>
            <person name="Flaherty I."/>
            <person name="Hunt M."/>
            <person name="Pappas G."/>
            <person name="Ramsaran S."/>
            <person name="Rocha M."/>
        </authorList>
    </citation>
    <scope>NUCLEOTIDE SEQUENCE</scope>
    <source>
        <strain evidence="1">SOD01</strain>
    </source>
</reference>
<dbReference type="EMBL" id="CP099717">
    <property type="protein sequence ID" value="USV58008.1"/>
    <property type="molecule type" value="Genomic_DNA"/>
</dbReference>
<evidence type="ECO:0008006" key="3">
    <source>
        <dbReference type="Google" id="ProtNLM"/>
    </source>
</evidence>
<proteinExistence type="predicted"/>
<protein>
    <recommendedName>
        <fullName evidence="3">Lipoprotein</fullName>
    </recommendedName>
</protein>
<dbReference type="AlphaFoldDB" id="A0AAE9MI90"/>
<dbReference type="Proteomes" id="UP001056890">
    <property type="component" value="Chromosome"/>
</dbReference>
<gene>
    <name evidence="1" type="ORF">NHF51_02100</name>
</gene>
<dbReference type="RefSeq" id="WP_252995510.1">
    <property type="nucleotide sequence ID" value="NZ_CP099717.1"/>
</dbReference>
<accession>A0AAE9MI90</accession>
<sequence>MRWLIWGMAMLLAGCAAKGDTPEQKRGYVQEMREQVLSELYQEKASIRDEVHQAKGYAVFSSVNNSLIFVSAGSGFGVVRDNGTGQDVYMSMANAGVGLGLGIKDFRALILFNDADALKHFIEVGWEAGAQADAAARSGDKGSELLNKTASTGTKKVTVYQLTQSGLVLQATLQGYKYWTDDELNAPGPAEVQTVQ</sequence>
<organism evidence="1 2">
    <name type="scientific">Aeromonas encheleia</name>
    <dbReference type="NCBI Taxonomy" id="73010"/>
    <lineage>
        <taxon>Bacteria</taxon>
        <taxon>Pseudomonadati</taxon>
        <taxon>Pseudomonadota</taxon>
        <taxon>Gammaproteobacteria</taxon>
        <taxon>Aeromonadales</taxon>
        <taxon>Aeromonadaceae</taxon>
        <taxon>Aeromonas</taxon>
    </lineage>
</organism>
<keyword evidence="2" id="KW-1185">Reference proteome</keyword>
<dbReference type="PROSITE" id="PS51257">
    <property type="entry name" value="PROKAR_LIPOPROTEIN"/>
    <property type="match status" value="1"/>
</dbReference>
<evidence type="ECO:0000313" key="1">
    <source>
        <dbReference type="EMBL" id="USV58008.1"/>
    </source>
</evidence>
<name>A0AAE9MI90_9GAMM</name>
<evidence type="ECO:0000313" key="2">
    <source>
        <dbReference type="Proteomes" id="UP001056890"/>
    </source>
</evidence>